<dbReference type="CDD" id="cd04647">
    <property type="entry name" value="LbH_MAT_like"/>
    <property type="match status" value="1"/>
</dbReference>
<dbReference type="InterPro" id="IPR011004">
    <property type="entry name" value="Trimer_LpxA-like_sf"/>
</dbReference>
<organism evidence="3 4">
    <name type="scientific">Thauera aminoaromatica</name>
    <dbReference type="NCBI Taxonomy" id="164330"/>
    <lineage>
        <taxon>Bacteria</taxon>
        <taxon>Pseudomonadati</taxon>
        <taxon>Pseudomonadota</taxon>
        <taxon>Betaproteobacteria</taxon>
        <taxon>Rhodocyclales</taxon>
        <taxon>Zoogloeaceae</taxon>
        <taxon>Thauera</taxon>
    </lineage>
</organism>
<comment type="similarity">
    <text evidence="1">Belongs to the transferase hexapeptide repeat family.</text>
</comment>
<dbReference type="Pfam" id="PF00132">
    <property type="entry name" value="Hexapep"/>
    <property type="match status" value="1"/>
</dbReference>
<dbReference type="PANTHER" id="PTHR43300:SF11">
    <property type="entry name" value="ACETYLTRANSFERASE RV3034C-RELATED"/>
    <property type="match status" value="1"/>
</dbReference>
<comment type="caution">
    <text evidence="3">The sequence shown here is derived from an EMBL/GenBank/DDBJ whole genome shotgun (WGS) entry which is preliminary data.</text>
</comment>
<keyword evidence="3" id="KW-0012">Acyltransferase</keyword>
<dbReference type="EMBL" id="SSFD01000300">
    <property type="protein sequence ID" value="TXH80766.1"/>
    <property type="molecule type" value="Genomic_DNA"/>
</dbReference>
<keyword evidence="2" id="KW-0812">Transmembrane</keyword>
<keyword evidence="2" id="KW-0472">Membrane</keyword>
<dbReference type="InterPro" id="IPR050179">
    <property type="entry name" value="Trans_hexapeptide_repeat"/>
</dbReference>
<feature type="transmembrane region" description="Helical" evidence="2">
    <location>
        <begin position="82"/>
        <end position="99"/>
    </location>
</feature>
<dbReference type="RefSeq" id="WP_276661041.1">
    <property type="nucleotide sequence ID" value="NZ_SSFD01000300.1"/>
</dbReference>
<dbReference type="Proteomes" id="UP000321192">
    <property type="component" value="Unassembled WGS sequence"/>
</dbReference>
<name>A0A5C7SCU7_THASP</name>
<dbReference type="PANTHER" id="PTHR43300">
    <property type="entry name" value="ACETYLTRANSFERASE"/>
    <property type="match status" value="1"/>
</dbReference>
<evidence type="ECO:0000313" key="3">
    <source>
        <dbReference type="EMBL" id="TXH80766.1"/>
    </source>
</evidence>
<keyword evidence="3" id="KW-0808">Transferase</keyword>
<evidence type="ECO:0000313" key="4">
    <source>
        <dbReference type="Proteomes" id="UP000321192"/>
    </source>
</evidence>
<dbReference type="SUPFAM" id="SSF51161">
    <property type="entry name" value="Trimeric LpxA-like enzymes"/>
    <property type="match status" value="1"/>
</dbReference>
<protein>
    <submittedName>
        <fullName evidence="3">Acyltransferase</fullName>
    </submittedName>
</protein>
<dbReference type="Gene3D" id="2.160.10.10">
    <property type="entry name" value="Hexapeptide repeat proteins"/>
    <property type="match status" value="1"/>
</dbReference>
<feature type="transmembrane region" description="Helical" evidence="2">
    <location>
        <begin position="12"/>
        <end position="31"/>
    </location>
</feature>
<dbReference type="AlphaFoldDB" id="A0A5C7SCU7"/>
<keyword evidence="2" id="KW-1133">Transmembrane helix</keyword>
<evidence type="ECO:0000256" key="1">
    <source>
        <dbReference type="ARBA" id="ARBA00007274"/>
    </source>
</evidence>
<accession>A0A5C7SCU7</accession>
<feature type="transmembrane region" description="Helical" evidence="2">
    <location>
        <begin position="43"/>
        <end position="62"/>
    </location>
</feature>
<reference evidence="3 4" key="1">
    <citation type="submission" date="2018-09" db="EMBL/GenBank/DDBJ databases">
        <title>Metagenome Assembled Genomes from an Advanced Water Purification Facility.</title>
        <authorList>
            <person name="Stamps B.W."/>
            <person name="Spear J.R."/>
        </authorList>
    </citation>
    <scope>NUCLEOTIDE SEQUENCE [LARGE SCALE GENOMIC DNA]</scope>
    <source>
        <strain evidence="3">Bin_27_1</strain>
    </source>
</reference>
<sequence length="218" mass="23143">MRQISLPQVGVFMALFILVLLLAAATSYWGLGSLPLGDFRGVVLLLGGVVSMYVWAFVAYRLFLKAMPLAEGELEPGSRAEFAAQVNILFYLLLFNSLIRTHFLPVPLMRLVYLALGARLGPNTYSAGTLLDPPLTEFGANCIIGHDAVLYAHAIEGSRFALARIRIGDGVTIGAMAVVMSGVAIGDGAIVSAGAVVLKDTKIGAGEVWGGVPARRLR</sequence>
<gene>
    <name evidence="3" type="ORF">E6Q80_18200</name>
</gene>
<dbReference type="InterPro" id="IPR001451">
    <property type="entry name" value="Hexapep"/>
</dbReference>
<dbReference type="GO" id="GO:0016746">
    <property type="term" value="F:acyltransferase activity"/>
    <property type="evidence" value="ECO:0007669"/>
    <property type="project" value="UniProtKB-KW"/>
</dbReference>
<proteinExistence type="inferred from homology"/>
<evidence type="ECO:0000256" key="2">
    <source>
        <dbReference type="SAM" id="Phobius"/>
    </source>
</evidence>